<dbReference type="InterPro" id="IPR023827">
    <property type="entry name" value="Peptidase_S8_Asp-AS"/>
</dbReference>
<dbReference type="SMART" id="SM00209">
    <property type="entry name" value="TSP1"/>
    <property type="match status" value="1"/>
</dbReference>
<dbReference type="InterPro" id="IPR000884">
    <property type="entry name" value="TSP1_rpt"/>
</dbReference>
<dbReference type="PROSITE" id="PS50092">
    <property type="entry name" value="TSP1"/>
    <property type="match status" value="1"/>
</dbReference>
<keyword evidence="2 5" id="KW-0645">Protease</keyword>
<dbReference type="Proteomes" id="UP000316726">
    <property type="component" value="Chromosome 15"/>
</dbReference>
<dbReference type="InterPro" id="IPR034193">
    <property type="entry name" value="PCSK9_ProteinaseK-like"/>
</dbReference>
<evidence type="ECO:0000313" key="10">
    <source>
        <dbReference type="Proteomes" id="UP000316726"/>
    </source>
</evidence>
<accession>A0A5B8MWP2</accession>
<dbReference type="FunFam" id="3.40.50.200:FF:000016">
    <property type="entry name" value="Proprotein convertase subtilisin/kexin type 9"/>
    <property type="match status" value="1"/>
</dbReference>
<feature type="active site" description="Charge relay system" evidence="5">
    <location>
        <position position="223"/>
    </location>
</feature>
<dbReference type="CDD" id="cd04077">
    <property type="entry name" value="Peptidases_S8_PCSK9_ProteinaseK_like"/>
    <property type="match status" value="1"/>
</dbReference>
<evidence type="ECO:0000313" key="9">
    <source>
        <dbReference type="EMBL" id="QDZ24953.1"/>
    </source>
</evidence>
<dbReference type="GO" id="GO:0004252">
    <property type="term" value="F:serine-type endopeptidase activity"/>
    <property type="evidence" value="ECO:0007669"/>
    <property type="project" value="UniProtKB-UniRule"/>
</dbReference>
<name>A0A5B8MWP2_9CHLO</name>
<dbReference type="PRINTS" id="PR00723">
    <property type="entry name" value="SUBTILISIN"/>
</dbReference>
<evidence type="ECO:0000256" key="5">
    <source>
        <dbReference type="PROSITE-ProRule" id="PRU01240"/>
    </source>
</evidence>
<evidence type="ECO:0000256" key="1">
    <source>
        <dbReference type="ARBA" id="ARBA00011073"/>
    </source>
</evidence>
<dbReference type="Gene3D" id="2.20.100.10">
    <property type="entry name" value="Thrombospondin type-1 (TSP1) repeat"/>
    <property type="match status" value="1"/>
</dbReference>
<dbReference type="PROSITE" id="PS00137">
    <property type="entry name" value="SUBTILASE_HIS"/>
    <property type="match status" value="1"/>
</dbReference>
<dbReference type="SUPFAM" id="SSF52743">
    <property type="entry name" value="Subtilisin-like"/>
    <property type="match status" value="1"/>
</dbReference>
<dbReference type="InterPro" id="IPR000209">
    <property type="entry name" value="Peptidase_S8/S53_dom"/>
</dbReference>
<keyword evidence="3 5" id="KW-0378">Hydrolase</keyword>
<keyword evidence="10" id="KW-1185">Reference proteome</keyword>
<dbReference type="GO" id="GO:0006508">
    <property type="term" value="P:proteolysis"/>
    <property type="evidence" value="ECO:0007669"/>
    <property type="project" value="UniProtKB-KW"/>
</dbReference>
<feature type="chain" id="PRO_5023051526" evidence="7">
    <location>
        <begin position="35"/>
        <end position="848"/>
    </location>
</feature>
<dbReference type="InterPro" id="IPR036852">
    <property type="entry name" value="Peptidase_S8/S53_dom_sf"/>
</dbReference>
<organism evidence="9 10">
    <name type="scientific">Chloropicon primus</name>
    <dbReference type="NCBI Taxonomy" id="1764295"/>
    <lineage>
        <taxon>Eukaryota</taxon>
        <taxon>Viridiplantae</taxon>
        <taxon>Chlorophyta</taxon>
        <taxon>Chloropicophyceae</taxon>
        <taxon>Chloropicales</taxon>
        <taxon>Chloropicaceae</taxon>
        <taxon>Chloropicon</taxon>
    </lineage>
</organism>
<dbReference type="Gene3D" id="3.40.50.200">
    <property type="entry name" value="Peptidase S8/S53 domain"/>
    <property type="match status" value="1"/>
</dbReference>
<evidence type="ECO:0000256" key="2">
    <source>
        <dbReference type="ARBA" id="ARBA00022670"/>
    </source>
</evidence>
<feature type="domain" description="Peptidase S8/S53" evidence="8">
    <location>
        <begin position="214"/>
        <end position="445"/>
    </location>
</feature>
<dbReference type="EMBL" id="CP031048">
    <property type="protein sequence ID" value="QDZ24953.1"/>
    <property type="molecule type" value="Genomic_DNA"/>
</dbReference>
<feature type="signal peptide" evidence="7">
    <location>
        <begin position="1"/>
        <end position="34"/>
    </location>
</feature>
<feature type="active site" description="Charge relay system" evidence="5">
    <location>
        <position position="256"/>
    </location>
</feature>
<dbReference type="OrthoDB" id="640735at2759"/>
<comment type="similarity">
    <text evidence="1 5 6">Belongs to the peptidase S8 family.</text>
</comment>
<dbReference type="PROSITE" id="PS00136">
    <property type="entry name" value="SUBTILASE_ASP"/>
    <property type="match status" value="1"/>
</dbReference>
<dbReference type="Pfam" id="PF00082">
    <property type="entry name" value="Peptidase_S8"/>
    <property type="match status" value="1"/>
</dbReference>
<gene>
    <name evidence="9" type="ORF">A3770_15p74710</name>
</gene>
<feature type="active site" description="Charge relay system" evidence="5">
    <location>
        <position position="412"/>
    </location>
</feature>
<dbReference type="InterPro" id="IPR036383">
    <property type="entry name" value="TSP1_rpt_sf"/>
</dbReference>
<reference evidence="9 10" key="1">
    <citation type="submission" date="2018-07" db="EMBL/GenBank/DDBJ databases">
        <title>The complete nuclear genome of the prasinophyte Chloropicon primus (CCMP1205).</title>
        <authorList>
            <person name="Pombert J.-F."/>
            <person name="Otis C."/>
            <person name="Turmel M."/>
            <person name="Lemieux C."/>
        </authorList>
    </citation>
    <scope>NUCLEOTIDE SEQUENCE [LARGE SCALE GENOMIC DNA]</scope>
    <source>
        <strain evidence="9 10">CCMP1205</strain>
    </source>
</reference>
<proteinExistence type="inferred from homology"/>
<evidence type="ECO:0000256" key="7">
    <source>
        <dbReference type="SAM" id="SignalP"/>
    </source>
</evidence>
<sequence>MATAMGPHACKVESKSLLLALVVLLVSSLSPLEGSPVKYDATKVDAGFSASLAANETSGGPVFTSVASAVSREKEMLEMVAYRNPNRWVVKVKAQDEESGGPSCGEIVSKICHEEAPPSNEDATFSGECIWEDLESCFFTLEAAGGEADLDRMLLAYDEYIEFAERDMRVVMEQQCSYAWPQNSNVPWHLDRIDSASVQQPLDGAFQPPESLSGAGVHIYVLDTGLRDTHVEFTGRVGLGANVLPGGTSPYDDNGHGTAVASVAAGTSNGVCKCCIVHGIKCLDGNGDGSYTDVISGLYWVQRNAVRPAVASMSLSGPTSLGINQAIQELYDDGILTIAAAGNERTDACTKSPGSSPYAVTVGASDLSASNQDIMSDFSNYGQCVNIYAPGSGVRTADYSGDLMTTTKAGTSFSAPAVAGAAALYLSSYPDSTPETQHQKVTEASTAAPSIESGARLLNLRVLDVCAPEEDAVQCRVSEWSDWSPACPASNGECGRPTQRRSRTILEEASCGGNVCPATQDVRYCPGDYTPCPSAFPTQWFGTSDQNERPATDLDISGRTIKYDADGSSGFSACIDDHFGYDPLEDFSQATKLDMGDDSFVEITLGDAGFPYLGETKTVIYVGSNGYVTLDQGDFSYMIGEVEQQSQGSRSMLQVQNKSVAIKSSFAHIEEDIKRMMISSNIEGHDQFVTKTAPHWLRQRISALFQDLNPTLAGSHGVYFQAKGQGTRDSRLVVTYDRVPLWGMSEETNTFQVVMYTDESSQPGTIKLWWGVISGVYRPLVGVSPGSMPADQIETDLVPDLGTCNGEALPILPPPPPRRVESFARPDPPSSGGGFFDFLAPFLGGTSF</sequence>
<dbReference type="PROSITE" id="PS51892">
    <property type="entry name" value="SUBTILASE"/>
    <property type="match status" value="1"/>
</dbReference>
<dbReference type="InterPro" id="IPR022398">
    <property type="entry name" value="Peptidase_S8_His-AS"/>
</dbReference>
<dbReference type="GO" id="GO:0005615">
    <property type="term" value="C:extracellular space"/>
    <property type="evidence" value="ECO:0007669"/>
    <property type="project" value="TreeGrafter"/>
</dbReference>
<dbReference type="PROSITE" id="PS00138">
    <property type="entry name" value="SUBTILASE_SER"/>
    <property type="match status" value="1"/>
</dbReference>
<dbReference type="InterPro" id="IPR050131">
    <property type="entry name" value="Peptidase_S8_subtilisin-like"/>
</dbReference>
<keyword evidence="7" id="KW-0732">Signal</keyword>
<dbReference type="InterPro" id="IPR015500">
    <property type="entry name" value="Peptidase_S8_subtilisin-rel"/>
</dbReference>
<dbReference type="InterPro" id="IPR023828">
    <property type="entry name" value="Peptidase_S8_Ser-AS"/>
</dbReference>
<dbReference type="PANTHER" id="PTHR43806">
    <property type="entry name" value="PEPTIDASE S8"/>
    <property type="match status" value="1"/>
</dbReference>
<evidence type="ECO:0000256" key="3">
    <source>
        <dbReference type="ARBA" id="ARBA00022801"/>
    </source>
</evidence>
<evidence type="ECO:0000256" key="6">
    <source>
        <dbReference type="RuleBase" id="RU003355"/>
    </source>
</evidence>
<protein>
    <submittedName>
        <fullName evidence="9">Serine proteinase</fullName>
    </submittedName>
</protein>
<dbReference type="STRING" id="1764295.A0A5B8MWP2"/>
<keyword evidence="4 5" id="KW-0720">Serine protease</keyword>
<evidence type="ECO:0000259" key="8">
    <source>
        <dbReference type="Pfam" id="PF00082"/>
    </source>
</evidence>
<evidence type="ECO:0000256" key="4">
    <source>
        <dbReference type="ARBA" id="ARBA00022825"/>
    </source>
</evidence>
<dbReference type="PANTHER" id="PTHR43806:SF11">
    <property type="entry name" value="CEREVISIN-RELATED"/>
    <property type="match status" value="1"/>
</dbReference>
<dbReference type="AlphaFoldDB" id="A0A5B8MWP2"/>